<reference evidence="3" key="1">
    <citation type="submission" date="2021-01" db="EMBL/GenBank/DDBJ databases">
        <authorList>
            <consortium name="Genoscope - CEA"/>
            <person name="William W."/>
        </authorList>
    </citation>
    <scope>NUCLEOTIDE SEQUENCE</scope>
</reference>
<dbReference type="InterPro" id="IPR001680">
    <property type="entry name" value="WD40_rpt"/>
</dbReference>
<evidence type="ECO:0000259" key="2">
    <source>
        <dbReference type="PROSITE" id="PS50195"/>
    </source>
</evidence>
<dbReference type="Pfam" id="PF00400">
    <property type="entry name" value="WD40"/>
    <property type="match status" value="1"/>
</dbReference>
<gene>
    <name evidence="3" type="ORF">POCTA_138.1.T0660056</name>
</gene>
<sequence length="449" mass="52437">MSTNNSAQIKISVASFTSEKSITRYVIAVECSNQKKWEILKRYSEVEDIHNRLQELFNDLPQFPKKQLFHLNRSEIEFRMQQLDDYLNQLLSRREILNSAILRDFLILDQYDEFLHPVQVQCRILNMSLKDIHENDNITLLLLYDSSMMARIDTYINNILESKKQSPISTLICFSQNDFKQKIFSKEYLKALTCMSFNNTENAFAVGLSSGLVYYYRLDEKYAIDMEEQFQLAQSKISGCVLIQREIYAITNNLLKIQNTKKIQEQQEIPIGSQELTNIIYNSTRNLVVIANNVGEIYLCQVPFVKIGLKVSTQSTQIIQLLIDNERNYLMALNHDPSHIIIFDFAKGLQNGYAQIKTNIEIKNKSLCFEWSKKRGEIFIGNEDGTISIWHVQDLQPFYVFKAHSKKVNKIIWNENKSFLLTGSDDESLKQWYLPKKWRIGQADNFSTF</sequence>
<comment type="caution">
    <text evidence="3">The sequence shown here is derived from an EMBL/GenBank/DDBJ whole genome shotgun (WGS) entry which is preliminary data.</text>
</comment>
<dbReference type="InterPro" id="IPR001683">
    <property type="entry name" value="PX_dom"/>
</dbReference>
<dbReference type="GO" id="GO:0005769">
    <property type="term" value="C:early endosome"/>
    <property type="evidence" value="ECO:0007669"/>
    <property type="project" value="TreeGrafter"/>
</dbReference>
<dbReference type="SMART" id="SM00312">
    <property type="entry name" value="PX"/>
    <property type="match status" value="1"/>
</dbReference>
<evidence type="ECO:0000256" key="1">
    <source>
        <dbReference type="PROSITE-ProRule" id="PRU00221"/>
    </source>
</evidence>
<dbReference type="PROSITE" id="PS50195">
    <property type="entry name" value="PX"/>
    <property type="match status" value="1"/>
</dbReference>
<dbReference type="OrthoDB" id="93876at2759"/>
<dbReference type="SMART" id="SM00320">
    <property type="entry name" value="WD40"/>
    <property type="match status" value="3"/>
</dbReference>
<feature type="domain" description="PX" evidence="2">
    <location>
        <begin position="3"/>
        <end position="113"/>
    </location>
</feature>
<dbReference type="Pfam" id="PF00787">
    <property type="entry name" value="PX"/>
    <property type="match status" value="1"/>
</dbReference>
<protein>
    <recommendedName>
        <fullName evidence="2">PX domain-containing protein</fullName>
    </recommendedName>
</protein>
<dbReference type="Proteomes" id="UP000683925">
    <property type="component" value="Unassembled WGS sequence"/>
</dbReference>
<dbReference type="AlphaFoldDB" id="A0A8S1VJZ5"/>
<dbReference type="OMA" id="KWRIGQA"/>
<dbReference type="PROSITE" id="PS50082">
    <property type="entry name" value="WD_REPEATS_2"/>
    <property type="match status" value="1"/>
</dbReference>
<dbReference type="PANTHER" id="PTHR46189:SF1">
    <property type="entry name" value="LD41958P"/>
    <property type="match status" value="1"/>
</dbReference>
<dbReference type="InterPro" id="IPR042234">
    <property type="entry name" value="WDFY1/WDFY2"/>
</dbReference>
<evidence type="ECO:0000313" key="4">
    <source>
        <dbReference type="Proteomes" id="UP000683925"/>
    </source>
</evidence>
<accession>A0A8S1VJZ5</accession>
<evidence type="ECO:0000313" key="3">
    <source>
        <dbReference type="EMBL" id="CAD8175782.1"/>
    </source>
</evidence>
<dbReference type="CDD" id="cd06093">
    <property type="entry name" value="PX_domain"/>
    <property type="match status" value="1"/>
</dbReference>
<keyword evidence="1" id="KW-0853">WD repeat</keyword>
<dbReference type="GO" id="GO:0035091">
    <property type="term" value="F:phosphatidylinositol binding"/>
    <property type="evidence" value="ECO:0007669"/>
    <property type="project" value="InterPro"/>
</dbReference>
<feature type="repeat" description="WD" evidence="1">
    <location>
        <begin position="401"/>
        <end position="432"/>
    </location>
</feature>
<proteinExistence type="predicted"/>
<name>A0A8S1VJZ5_PAROT</name>
<organism evidence="3 4">
    <name type="scientific">Paramecium octaurelia</name>
    <dbReference type="NCBI Taxonomy" id="43137"/>
    <lineage>
        <taxon>Eukaryota</taxon>
        <taxon>Sar</taxon>
        <taxon>Alveolata</taxon>
        <taxon>Ciliophora</taxon>
        <taxon>Intramacronucleata</taxon>
        <taxon>Oligohymenophorea</taxon>
        <taxon>Peniculida</taxon>
        <taxon>Parameciidae</taxon>
        <taxon>Paramecium</taxon>
    </lineage>
</organism>
<dbReference type="EMBL" id="CAJJDP010000065">
    <property type="protein sequence ID" value="CAD8175782.1"/>
    <property type="molecule type" value="Genomic_DNA"/>
</dbReference>
<dbReference type="PANTHER" id="PTHR46189">
    <property type="entry name" value="LD41958P"/>
    <property type="match status" value="1"/>
</dbReference>
<keyword evidence="4" id="KW-1185">Reference proteome</keyword>
<dbReference type="PROSITE" id="PS50294">
    <property type="entry name" value="WD_REPEATS_REGION"/>
    <property type="match status" value="1"/>
</dbReference>